<dbReference type="Proteomes" id="UP000664534">
    <property type="component" value="Unassembled WGS sequence"/>
</dbReference>
<reference evidence="9" key="1">
    <citation type="submission" date="2021-03" db="EMBL/GenBank/DDBJ databases">
        <authorList>
            <person name="Tagirdzhanova G."/>
        </authorList>
    </citation>
    <scope>NUCLEOTIDE SEQUENCE</scope>
</reference>
<feature type="compositionally biased region" description="Acidic residues" evidence="8">
    <location>
        <begin position="274"/>
        <end position="284"/>
    </location>
</feature>
<dbReference type="GO" id="GO:0032040">
    <property type="term" value="C:small-subunit processome"/>
    <property type="evidence" value="ECO:0007669"/>
    <property type="project" value="TreeGrafter"/>
</dbReference>
<keyword evidence="5 7" id="KW-0687">Ribonucleoprotein</keyword>
<feature type="compositionally biased region" description="Basic residues" evidence="8">
    <location>
        <begin position="660"/>
        <end position="671"/>
    </location>
</feature>
<dbReference type="Pfam" id="PF04006">
    <property type="entry name" value="Mpp10"/>
    <property type="match status" value="1"/>
</dbReference>
<evidence type="ECO:0000256" key="8">
    <source>
        <dbReference type="SAM" id="MobiDB-lite"/>
    </source>
</evidence>
<evidence type="ECO:0000256" key="3">
    <source>
        <dbReference type="ARBA" id="ARBA00022552"/>
    </source>
</evidence>
<dbReference type="GO" id="GO:0006364">
    <property type="term" value="P:rRNA processing"/>
    <property type="evidence" value="ECO:0007669"/>
    <property type="project" value="UniProtKB-KW"/>
</dbReference>
<dbReference type="GO" id="GO:0034457">
    <property type="term" value="C:Mpp10 complex"/>
    <property type="evidence" value="ECO:0007669"/>
    <property type="project" value="UniProtKB-UniRule"/>
</dbReference>
<evidence type="ECO:0000256" key="4">
    <source>
        <dbReference type="ARBA" id="ARBA00023242"/>
    </source>
</evidence>
<comment type="similarity">
    <text evidence="6 7">Belongs to the MPP10 family.</text>
</comment>
<evidence type="ECO:0000256" key="7">
    <source>
        <dbReference type="PIRNR" id="PIRNR017300"/>
    </source>
</evidence>
<organism evidence="9 10">
    <name type="scientific">Imshaugia aleurites</name>
    <dbReference type="NCBI Taxonomy" id="172621"/>
    <lineage>
        <taxon>Eukaryota</taxon>
        <taxon>Fungi</taxon>
        <taxon>Dikarya</taxon>
        <taxon>Ascomycota</taxon>
        <taxon>Pezizomycotina</taxon>
        <taxon>Lecanoromycetes</taxon>
        <taxon>OSLEUM clade</taxon>
        <taxon>Lecanoromycetidae</taxon>
        <taxon>Lecanorales</taxon>
        <taxon>Lecanorineae</taxon>
        <taxon>Parmeliaceae</taxon>
        <taxon>Imshaugia</taxon>
    </lineage>
</organism>
<feature type="compositionally biased region" description="Basic and acidic residues" evidence="8">
    <location>
        <begin position="231"/>
        <end position="243"/>
    </location>
</feature>
<feature type="compositionally biased region" description="Acidic residues" evidence="8">
    <location>
        <begin position="399"/>
        <end position="411"/>
    </location>
</feature>
<feature type="compositionally biased region" description="Basic and acidic residues" evidence="8">
    <location>
        <begin position="681"/>
        <end position="690"/>
    </location>
</feature>
<dbReference type="EMBL" id="CAJPDT010000011">
    <property type="protein sequence ID" value="CAF9913260.1"/>
    <property type="molecule type" value="Genomic_DNA"/>
</dbReference>
<feature type="region of interest" description="Disordered" evidence="8">
    <location>
        <begin position="622"/>
        <end position="690"/>
    </location>
</feature>
<feature type="compositionally biased region" description="Basic and acidic residues" evidence="8">
    <location>
        <begin position="196"/>
        <end position="205"/>
    </location>
</feature>
<evidence type="ECO:0000313" key="10">
    <source>
        <dbReference type="Proteomes" id="UP000664534"/>
    </source>
</evidence>
<feature type="compositionally biased region" description="Basic and acidic residues" evidence="8">
    <location>
        <begin position="627"/>
        <end position="641"/>
    </location>
</feature>
<name>A0A8H3EX43_9LECA</name>
<feature type="compositionally biased region" description="Basic and acidic residues" evidence="8">
    <location>
        <begin position="140"/>
        <end position="154"/>
    </location>
</feature>
<keyword evidence="10" id="KW-1185">Reference proteome</keyword>
<dbReference type="GO" id="GO:0005732">
    <property type="term" value="C:sno(s)RNA-containing ribonucleoprotein complex"/>
    <property type="evidence" value="ECO:0007669"/>
    <property type="project" value="UniProtKB-UniRule"/>
</dbReference>
<evidence type="ECO:0000256" key="2">
    <source>
        <dbReference type="ARBA" id="ARBA00022517"/>
    </source>
</evidence>
<evidence type="ECO:0000313" key="9">
    <source>
        <dbReference type="EMBL" id="CAF9913260.1"/>
    </source>
</evidence>
<keyword evidence="4 7" id="KW-0539">Nucleus</keyword>
<comment type="function">
    <text evidence="7">Involved in nucleolar processing of pre-18S ribosomal RNA.</text>
</comment>
<dbReference type="PIRSF" id="PIRSF017300">
    <property type="entry name" value="snoRNP_Mpp10"/>
    <property type="match status" value="1"/>
</dbReference>
<sequence length="735" mass="81449">MAPMAAMEYPAVASTNPAAVQILLSTLESSSHTFLQPTPSLHAASLVLAKRYLDPLALSTSEAQAQRQQVTRRKRKRGDYDANASRKPLQLTQVHLEGFRVEQIWQQARRILDATRFELERSLPAKSQIQEPASVPEEQAGDRESNRKSVKFLEFDEDGFEIGSSDPDKLDDEDNMSSGELDGSPNAANQPQFVSEEAHFGHIVDDDHEDMLDGEGMGGEEDSDELSESEEVSKEVFHPDRNGLNDGFFSIDDFNRQSEFLEQQDARGENDGAASDEEDVDWDVDPLALTSSGNIGRILEDEAMEYSDEELGPTFGNVDSGASNLSDDDANSANGGQLDDIGAINNTNDIKYADFFAPPPSKASNPSRRRPLPKTQPPPQQATEDDVQRTISAVRRDIFEDDLTPDEDEAPSDPNDRRSSHQRRQAALTAEIRRLEAASVAKRDWTLSGEARAADRPINSLLEEDLDFERAGKPIPVITQEVSEDIEALIKRRIIAREFDEVIRRRPANLATGNVDMRRGRFELDDTKPQQSLAEMYEAEHLKTVDPEGYVDKRDEKLKREHAKIEQMWKDISAKLDALSSWHYKPKPPSASINVVADVPTISIEDARPAAGGEVGGESMLAPQEVYKPDERKMSKEEVLKKGSGLPIGREEMTRDEKVRRRRREKERIRKAGGLAPAKGLEGRGKKAEEKRGVIGDLKKGGVRVIGKKGEIRDVEGKAVQGKVAAGKGAGGYKL</sequence>
<feature type="compositionally biased region" description="Acidic residues" evidence="8">
    <location>
        <begin position="206"/>
        <end position="230"/>
    </location>
</feature>
<keyword evidence="3 7" id="KW-0698">rRNA processing</keyword>
<feature type="region of interest" description="Disordered" evidence="8">
    <location>
        <begin position="60"/>
        <end position="85"/>
    </location>
</feature>
<dbReference type="PANTHER" id="PTHR17039:SF0">
    <property type="entry name" value="U3 SMALL NUCLEOLAR RIBONUCLEOPROTEIN PROTEIN MPP10"/>
    <property type="match status" value="1"/>
</dbReference>
<protein>
    <recommendedName>
        <fullName evidence="7">U3 small nucleolar ribonucleoprotein protein MPP10</fullName>
    </recommendedName>
</protein>
<comment type="subcellular location">
    <subcellularLocation>
        <location evidence="1 7">Nucleus</location>
        <location evidence="1 7">Nucleolus</location>
    </subcellularLocation>
</comment>
<evidence type="ECO:0000256" key="1">
    <source>
        <dbReference type="ARBA" id="ARBA00004604"/>
    </source>
</evidence>
<gene>
    <name evidence="9" type="primary">MPP10</name>
    <name evidence="9" type="ORF">IMSHALPRED_000958</name>
</gene>
<comment type="caution">
    <text evidence="9">The sequence shown here is derived from an EMBL/GenBank/DDBJ whole genome shotgun (WGS) entry which is preliminary data.</text>
</comment>
<feature type="compositionally biased region" description="Polar residues" evidence="8">
    <location>
        <begin position="320"/>
        <end position="335"/>
    </location>
</feature>
<accession>A0A8H3EX43</accession>
<proteinExistence type="inferred from homology"/>
<evidence type="ECO:0000256" key="6">
    <source>
        <dbReference type="ARBA" id="ARBA00029455"/>
    </source>
</evidence>
<dbReference type="InterPro" id="IPR012173">
    <property type="entry name" value="Mpp10"/>
</dbReference>
<feature type="region of interest" description="Disordered" evidence="8">
    <location>
        <begin position="123"/>
        <end position="429"/>
    </location>
</feature>
<feature type="compositionally biased region" description="Basic and acidic residues" evidence="8">
    <location>
        <begin position="649"/>
        <end position="659"/>
    </location>
</feature>
<dbReference type="OrthoDB" id="445326at2759"/>
<feature type="compositionally biased region" description="Acidic residues" evidence="8">
    <location>
        <begin position="301"/>
        <end position="311"/>
    </location>
</feature>
<dbReference type="AlphaFoldDB" id="A0A8H3EX43"/>
<dbReference type="PANTHER" id="PTHR17039">
    <property type="entry name" value="U3 SMALL NUCLEOLAR RIBONUCLEOPROTEIN PROTEIN MPP10"/>
    <property type="match status" value="1"/>
</dbReference>
<keyword evidence="2 7" id="KW-0690">Ribosome biogenesis</keyword>
<evidence type="ECO:0000256" key="5">
    <source>
        <dbReference type="ARBA" id="ARBA00023274"/>
    </source>
</evidence>